<dbReference type="AlphaFoldDB" id="A0A917H9Z8"/>
<dbReference type="Proteomes" id="UP000600247">
    <property type="component" value="Unassembled WGS sequence"/>
</dbReference>
<comment type="caution">
    <text evidence="1">The sequence shown here is derived from an EMBL/GenBank/DDBJ whole genome shotgun (WGS) entry which is preliminary data.</text>
</comment>
<keyword evidence="2" id="KW-1185">Reference proteome</keyword>
<dbReference type="EMBL" id="BMHY01000005">
    <property type="protein sequence ID" value="GGG72236.1"/>
    <property type="molecule type" value="Genomic_DNA"/>
</dbReference>
<gene>
    <name evidence="1" type="ORF">GCM10010918_29990</name>
</gene>
<proteinExistence type="predicted"/>
<evidence type="ECO:0000313" key="1">
    <source>
        <dbReference type="EMBL" id="GGG72236.1"/>
    </source>
</evidence>
<dbReference type="SUPFAM" id="SSF53756">
    <property type="entry name" value="UDP-Glycosyltransferase/glycogen phosphorylase"/>
    <property type="match status" value="1"/>
</dbReference>
<accession>A0A917H9Z8</accession>
<sequence>MGMKIITSGVDSEYVLANLCEDLRSKGYEVIEIDFGKFKGNVYEYLEEHLGGPIVYITSAHTNLSLRVASHIAPIFTTLYPNYVSPLEMIAYLKPLVSMYIPHDLLTPYGDTNLNEYRFLDVFDYILAPYQAAEVERMIASKGTKVYEAGWIKYVSDYKHYRNTQESSEPIEMMLFVSMVEHLRTKYGVNGFVDYLLPLLRSNVHIKLPVWKDIEIIEVALKEIQGVEVVSAQEDSISLIQRSHIVICNGASSIHAEATLLGKPTICLLDDEGITAEDQKKKLEHLHNLHFYDYRSKQAIPDDLLENIRQKSIRPILKNFDFTLVDMLIKQLTVRS</sequence>
<protein>
    <submittedName>
        <fullName evidence="1">Uncharacterized protein</fullName>
    </submittedName>
</protein>
<organism evidence="1 2">
    <name type="scientific">Paenibacillus radicis</name>
    <name type="common">ex Gao et al. 2016</name>
    <dbReference type="NCBI Taxonomy" id="1737354"/>
    <lineage>
        <taxon>Bacteria</taxon>
        <taxon>Bacillati</taxon>
        <taxon>Bacillota</taxon>
        <taxon>Bacilli</taxon>
        <taxon>Bacillales</taxon>
        <taxon>Paenibacillaceae</taxon>
        <taxon>Paenibacillus</taxon>
    </lineage>
</organism>
<reference evidence="1 2" key="1">
    <citation type="journal article" date="2014" name="Int. J. Syst. Evol. Microbiol.">
        <title>Complete genome sequence of Corynebacterium casei LMG S-19264T (=DSM 44701T), isolated from a smear-ripened cheese.</title>
        <authorList>
            <consortium name="US DOE Joint Genome Institute (JGI-PGF)"/>
            <person name="Walter F."/>
            <person name="Albersmeier A."/>
            <person name="Kalinowski J."/>
            <person name="Ruckert C."/>
        </authorList>
    </citation>
    <scope>NUCLEOTIDE SEQUENCE [LARGE SCALE GENOMIC DNA]</scope>
    <source>
        <strain evidence="1 2">CGMCC 1.15286</strain>
    </source>
</reference>
<evidence type="ECO:0000313" key="2">
    <source>
        <dbReference type="Proteomes" id="UP000600247"/>
    </source>
</evidence>
<name>A0A917H9Z8_9BACL</name>